<reference evidence="3" key="1">
    <citation type="journal article" date="2021" name="PeerJ">
        <title>Extensive microbial diversity within the chicken gut microbiome revealed by metagenomics and culture.</title>
        <authorList>
            <person name="Gilroy R."/>
            <person name="Ravi A."/>
            <person name="Getino M."/>
            <person name="Pursley I."/>
            <person name="Horton D.L."/>
            <person name="Alikhan N.F."/>
            <person name="Baker D."/>
            <person name="Gharbi K."/>
            <person name="Hall N."/>
            <person name="Watson M."/>
            <person name="Adriaenssens E.M."/>
            <person name="Foster-Nyarko E."/>
            <person name="Jarju S."/>
            <person name="Secka A."/>
            <person name="Antonio M."/>
            <person name="Oren A."/>
            <person name="Chaudhuri R.R."/>
            <person name="La Ragione R."/>
            <person name="Hildebrand F."/>
            <person name="Pallen M.J."/>
        </authorList>
    </citation>
    <scope>NUCLEOTIDE SEQUENCE</scope>
    <source>
        <strain evidence="3">CHK135-1449</strain>
    </source>
</reference>
<sequence length="98" mass="10910">MILAVISQIPYGRVATYGQIAKLAGLAKHARLVGKVLSQLDEGTDLPWYRVINAQGKLSLNKLDAKGQNTQQLRLSQEGIFVNQGKVNLKQYQWDGWS</sequence>
<evidence type="ECO:0000313" key="3">
    <source>
        <dbReference type="EMBL" id="HJF28427.1"/>
    </source>
</evidence>
<dbReference type="Proteomes" id="UP000787156">
    <property type="component" value="Unassembled WGS sequence"/>
</dbReference>
<dbReference type="InterPro" id="IPR036217">
    <property type="entry name" value="MethylDNA_cys_MeTrfase_DNAb"/>
</dbReference>
<comment type="caution">
    <text evidence="3">The sequence shown here is derived from an EMBL/GenBank/DDBJ whole genome shotgun (WGS) entry which is preliminary data.</text>
</comment>
<dbReference type="InterPro" id="IPR036388">
    <property type="entry name" value="WH-like_DNA-bd_sf"/>
</dbReference>
<dbReference type="InterPro" id="IPR014048">
    <property type="entry name" value="MethylDNA_cys_MeTrfase_DNA-bd"/>
</dbReference>
<accession>A0A9D2ZZY7</accession>
<dbReference type="Gene3D" id="1.10.10.10">
    <property type="entry name" value="Winged helix-like DNA-binding domain superfamily/Winged helix DNA-binding domain"/>
    <property type="match status" value="1"/>
</dbReference>
<dbReference type="InterPro" id="IPR052520">
    <property type="entry name" value="ATL_DNA_repair"/>
</dbReference>
<organism evidence="3 4">
    <name type="scientific">Acinetobacter lwoffii</name>
    <dbReference type="NCBI Taxonomy" id="28090"/>
    <lineage>
        <taxon>Bacteria</taxon>
        <taxon>Pseudomonadati</taxon>
        <taxon>Pseudomonadota</taxon>
        <taxon>Gammaproteobacteria</taxon>
        <taxon>Moraxellales</taxon>
        <taxon>Moraxellaceae</taxon>
        <taxon>Acinetobacter</taxon>
    </lineage>
</organism>
<dbReference type="AlphaFoldDB" id="A0A9D2ZZY7"/>
<dbReference type="GO" id="GO:0003824">
    <property type="term" value="F:catalytic activity"/>
    <property type="evidence" value="ECO:0007669"/>
    <property type="project" value="InterPro"/>
</dbReference>
<reference evidence="3" key="2">
    <citation type="submission" date="2021-09" db="EMBL/GenBank/DDBJ databases">
        <authorList>
            <person name="Gilroy R."/>
        </authorList>
    </citation>
    <scope>NUCLEOTIDE SEQUENCE</scope>
    <source>
        <strain evidence="3">CHK135-1449</strain>
    </source>
</reference>
<keyword evidence="1" id="KW-0227">DNA damage</keyword>
<dbReference type="Pfam" id="PF01035">
    <property type="entry name" value="DNA_binding_1"/>
    <property type="match status" value="1"/>
</dbReference>
<evidence type="ECO:0000259" key="2">
    <source>
        <dbReference type="Pfam" id="PF01035"/>
    </source>
</evidence>
<gene>
    <name evidence="3" type="ORF">K8V79_09325</name>
</gene>
<protein>
    <submittedName>
        <fullName evidence="3">MGMT family protein</fullName>
    </submittedName>
</protein>
<dbReference type="EMBL" id="DYWX01000098">
    <property type="protein sequence ID" value="HJF28427.1"/>
    <property type="molecule type" value="Genomic_DNA"/>
</dbReference>
<dbReference type="CDD" id="cd06445">
    <property type="entry name" value="ATase"/>
    <property type="match status" value="1"/>
</dbReference>
<dbReference type="SUPFAM" id="SSF46767">
    <property type="entry name" value="Methylated DNA-protein cysteine methyltransferase, C-terminal domain"/>
    <property type="match status" value="1"/>
</dbReference>
<dbReference type="PANTHER" id="PTHR42942:SF1">
    <property type="entry name" value="ALKYLTRANSFERASE-LIKE PROTEIN 1"/>
    <property type="match status" value="1"/>
</dbReference>
<name>A0A9D2ZZY7_ACILW</name>
<evidence type="ECO:0000313" key="4">
    <source>
        <dbReference type="Proteomes" id="UP000787156"/>
    </source>
</evidence>
<feature type="domain" description="Methylated-DNA-[protein]-cysteine S-methyltransferase DNA binding" evidence="2">
    <location>
        <begin position="2"/>
        <end position="80"/>
    </location>
</feature>
<dbReference type="PANTHER" id="PTHR42942">
    <property type="entry name" value="6-O-METHYLGUANINE DNA METHYLTRANSFERASE"/>
    <property type="match status" value="1"/>
</dbReference>
<proteinExistence type="predicted"/>
<dbReference type="GO" id="GO:0006281">
    <property type="term" value="P:DNA repair"/>
    <property type="evidence" value="ECO:0007669"/>
    <property type="project" value="InterPro"/>
</dbReference>
<evidence type="ECO:0000256" key="1">
    <source>
        <dbReference type="ARBA" id="ARBA00022763"/>
    </source>
</evidence>